<reference evidence="3" key="1">
    <citation type="journal article" date="2013" name="Genome Announc.">
        <title>Complete genome sequence of Mycoplasma cynos strain C142.</title>
        <authorList>
            <person name="Walker C.A."/>
            <person name="Mannering S.A."/>
            <person name="Shields S."/>
            <person name="Blake D.P."/>
            <person name="Brownlie J."/>
        </authorList>
    </citation>
    <scope>NUCLEOTIDE SEQUENCE [LARGE SCALE GENOMIC DNA]</scope>
    <source>
        <strain evidence="3">C142</strain>
    </source>
</reference>
<name>L0RVA7_MYCC1</name>
<dbReference type="Proteomes" id="UP000010466">
    <property type="component" value="Chromosome"/>
</dbReference>
<proteinExistence type="predicted"/>
<dbReference type="EMBL" id="HF559394">
    <property type="protein sequence ID" value="CCP24002.1"/>
    <property type="molecule type" value="Genomic_DNA"/>
</dbReference>
<keyword evidence="1" id="KW-1133">Transmembrane helix</keyword>
<organism evidence="2 3">
    <name type="scientific">Mycoplasmopsis cynos (strain C142)</name>
    <name type="common">Mycoplasma cynos</name>
    <dbReference type="NCBI Taxonomy" id="1246955"/>
    <lineage>
        <taxon>Bacteria</taxon>
        <taxon>Bacillati</taxon>
        <taxon>Mycoplasmatota</taxon>
        <taxon>Mycoplasmoidales</taxon>
        <taxon>Metamycoplasmataceae</taxon>
        <taxon>Mycoplasmopsis</taxon>
    </lineage>
</organism>
<sequence length="234" mass="27395">MSLSAAQLSFHLKLLRNFYVDERKNMILNIALYTLAGILGIILLVVLGWRIYEYITKKSPSETNQNRYTTKKTEDKLFILSSMNDSVILSNILVKNKFAKQGFSVLNGIIVTNEKIYIVTNLITTFEQYTIEINFDSITLIKPNQKIKSNFYNTKWLSEIEKYMQKKFNEPFEIIILIDEKNKDNKLINKTSYRVLNIEQIDQEIKTQKNAILNIKNISEFFLNNNLMKNKTNV</sequence>
<dbReference type="STRING" id="1246955.MCYN_0270"/>
<dbReference type="KEGG" id="mcy:MCYN_0270"/>
<evidence type="ECO:0000256" key="1">
    <source>
        <dbReference type="SAM" id="Phobius"/>
    </source>
</evidence>
<accession>L0RVA7</accession>
<evidence type="ECO:0000313" key="3">
    <source>
        <dbReference type="Proteomes" id="UP000010466"/>
    </source>
</evidence>
<evidence type="ECO:0008006" key="4">
    <source>
        <dbReference type="Google" id="ProtNLM"/>
    </source>
</evidence>
<dbReference type="AlphaFoldDB" id="L0RVA7"/>
<dbReference type="HOGENOM" id="CLU_1183977_0_0_14"/>
<keyword evidence="3" id="KW-1185">Reference proteome</keyword>
<protein>
    <recommendedName>
        <fullName evidence="4">NERD domain-containing protein</fullName>
    </recommendedName>
</protein>
<dbReference type="PATRIC" id="fig|1246955.3.peg.245"/>
<evidence type="ECO:0000313" key="2">
    <source>
        <dbReference type="EMBL" id="CCP24002.1"/>
    </source>
</evidence>
<feature type="transmembrane region" description="Helical" evidence="1">
    <location>
        <begin position="26"/>
        <end position="49"/>
    </location>
</feature>
<dbReference type="eggNOG" id="ENOG5030MSB">
    <property type="taxonomic scope" value="Bacteria"/>
</dbReference>
<gene>
    <name evidence="2" type="primary">MCYN0270</name>
    <name evidence="2" type="ordered locus">MCYN_0270</name>
</gene>
<keyword evidence="1" id="KW-0812">Transmembrane</keyword>
<keyword evidence="1" id="KW-0472">Membrane</keyword>